<reference evidence="7 8" key="1">
    <citation type="journal article" date="2012" name="Sci. Rep.">
        <title>Genomic perspectives on the evolution of fungal entomopathogenicity in Beauveria bassiana.</title>
        <authorList>
            <person name="Xiao G."/>
            <person name="Ying S.H."/>
            <person name="Zheng P."/>
            <person name="Wang Z.L."/>
            <person name="Zhang S."/>
            <person name="Xie X.Q."/>
            <person name="Shang Y."/>
            <person name="St Leger R.J."/>
            <person name="Zhao G.P."/>
            <person name="Wang C."/>
            <person name="Feng M.G."/>
        </authorList>
    </citation>
    <scope>NUCLEOTIDE SEQUENCE [LARGE SCALE GENOMIC DNA]</scope>
    <source>
        <strain evidence="7 8">ARSEF 2860</strain>
    </source>
</reference>
<comment type="similarity">
    <text evidence="1 5">Belongs to the peptidase S8 family.</text>
</comment>
<evidence type="ECO:0000256" key="5">
    <source>
        <dbReference type="PROSITE-ProRule" id="PRU01240"/>
    </source>
</evidence>
<dbReference type="Proteomes" id="UP000002762">
    <property type="component" value="Unassembled WGS sequence"/>
</dbReference>
<keyword evidence="6" id="KW-0732">Signal</keyword>
<evidence type="ECO:0000256" key="4">
    <source>
        <dbReference type="ARBA" id="ARBA00022825"/>
    </source>
</evidence>
<protein>
    <submittedName>
        <fullName evidence="7">Subtilisin-like serine protease</fullName>
    </submittedName>
</protein>
<accession>J4KL58</accession>
<organism evidence="7 8">
    <name type="scientific">Beauveria bassiana (strain ARSEF 2860)</name>
    <name type="common">White muscardine disease fungus</name>
    <name type="synonym">Tritirachium shiotae</name>
    <dbReference type="NCBI Taxonomy" id="655819"/>
    <lineage>
        <taxon>Eukaryota</taxon>
        <taxon>Fungi</taxon>
        <taxon>Dikarya</taxon>
        <taxon>Ascomycota</taxon>
        <taxon>Pezizomycotina</taxon>
        <taxon>Sordariomycetes</taxon>
        <taxon>Hypocreomycetidae</taxon>
        <taxon>Hypocreales</taxon>
        <taxon>Cordycipitaceae</taxon>
        <taxon>Beauveria</taxon>
    </lineage>
</organism>
<keyword evidence="3" id="KW-0378">Hydrolase</keyword>
<name>J4KL58_BEAB2</name>
<dbReference type="Gene3D" id="3.40.50.200">
    <property type="entry name" value="Peptidase S8/S53 domain"/>
    <property type="match status" value="1"/>
</dbReference>
<dbReference type="InterPro" id="IPR050131">
    <property type="entry name" value="Peptidase_S8_subtilisin-like"/>
</dbReference>
<dbReference type="PANTHER" id="PTHR43806">
    <property type="entry name" value="PEPTIDASE S8"/>
    <property type="match status" value="1"/>
</dbReference>
<dbReference type="PROSITE" id="PS51892">
    <property type="entry name" value="SUBTILASE"/>
    <property type="match status" value="1"/>
</dbReference>
<dbReference type="RefSeq" id="XP_008602720.1">
    <property type="nucleotide sequence ID" value="XM_008604498.1"/>
</dbReference>
<dbReference type="InterPro" id="IPR036852">
    <property type="entry name" value="Peptidase_S8/S53_dom_sf"/>
</dbReference>
<keyword evidence="8" id="KW-1185">Reference proteome</keyword>
<dbReference type="InParanoid" id="J4KL58"/>
<dbReference type="EMBL" id="JH725202">
    <property type="protein sequence ID" value="EJP61629.1"/>
    <property type="molecule type" value="Genomic_DNA"/>
</dbReference>
<sequence length="189" mass="20153">MLLIRILLSCFLATLSVVDGGYLQSPRCLSGNSLSRAVSIERDRPQMFVGKPSQGITVYVLNSGIRVTSPELDGRATFGANFVDNNDHDQLGYGTEVARAIVSNYFGASKSVDLVAVKVVADDGMATTFSVLQGAEYVFNEVARKEQAGRAFVHIPLASTVRTAVADAIEELKKAGIALINDDEIVGVA</sequence>
<dbReference type="AlphaFoldDB" id="J4KL58"/>
<dbReference type="GO" id="GO:0006508">
    <property type="term" value="P:proteolysis"/>
    <property type="evidence" value="ECO:0007669"/>
    <property type="project" value="UniProtKB-KW"/>
</dbReference>
<dbReference type="SUPFAM" id="SSF52743">
    <property type="entry name" value="Subtilisin-like"/>
    <property type="match status" value="1"/>
</dbReference>
<feature type="chain" id="PRO_5003780214" evidence="6">
    <location>
        <begin position="21"/>
        <end position="189"/>
    </location>
</feature>
<keyword evidence="4" id="KW-0720">Serine protease</keyword>
<evidence type="ECO:0000256" key="2">
    <source>
        <dbReference type="ARBA" id="ARBA00022670"/>
    </source>
</evidence>
<feature type="signal peptide" evidence="6">
    <location>
        <begin position="1"/>
        <end position="20"/>
    </location>
</feature>
<dbReference type="GeneID" id="19892413"/>
<evidence type="ECO:0000313" key="7">
    <source>
        <dbReference type="EMBL" id="EJP61629.1"/>
    </source>
</evidence>
<evidence type="ECO:0000256" key="1">
    <source>
        <dbReference type="ARBA" id="ARBA00011073"/>
    </source>
</evidence>
<gene>
    <name evidence="7" type="ORF">BBA_09401</name>
</gene>
<dbReference type="HOGENOM" id="CLU_1434221_0_0_1"/>
<evidence type="ECO:0000256" key="6">
    <source>
        <dbReference type="SAM" id="SignalP"/>
    </source>
</evidence>
<evidence type="ECO:0000256" key="3">
    <source>
        <dbReference type="ARBA" id="ARBA00022801"/>
    </source>
</evidence>
<dbReference type="PANTHER" id="PTHR43806:SF11">
    <property type="entry name" value="CEREVISIN-RELATED"/>
    <property type="match status" value="1"/>
</dbReference>
<keyword evidence="2 7" id="KW-0645">Protease</keyword>
<dbReference type="GO" id="GO:0004252">
    <property type="term" value="F:serine-type endopeptidase activity"/>
    <property type="evidence" value="ECO:0007669"/>
    <property type="project" value="InterPro"/>
</dbReference>
<proteinExistence type="inferred from homology"/>
<evidence type="ECO:0000313" key="8">
    <source>
        <dbReference type="Proteomes" id="UP000002762"/>
    </source>
</evidence>
<comment type="caution">
    <text evidence="5">Lacks conserved residue(s) required for the propagation of feature annotation.</text>
</comment>
<dbReference type="STRING" id="655819.J4KL58"/>